<proteinExistence type="inferred from homology"/>
<dbReference type="EC" id="7.1.1.9" evidence="11"/>
<evidence type="ECO:0000256" key="3">
    <source>
        <dbReference type="ARBA" id="ARBA00022448"/>
    </source>
</evidence>
<evidence type="ECO:0000256" key="5">
    <source>
        <dbReference type="ARBA" id="ARBA00022692"/>
    </source>
</evidence>
<evidence type="ECO:0000256" key="1">
    <source>
        <dbReference type="ARBA" id="ARBA00004141"/>
    </source>
</evidence>
<dbReference type="PANTHER" id="PTHR22888:SF9">
    <property type="entry name" value="CYTOCHROME C OXIDASE SUBUNIT 2"/>
    <property type="match status" value="1"/>
</dbReference>
<dbReference type="Pfam" id="PF02790">
    <property type="entry name" value="COX2_TM"/>
    <property type="match status" value="1"/>
</dbReference>
<dbReference type="PANTHER" id="PTHR22888">
    <property type="entry name" value="CYTOCHROME C OXIDASE, SUBUNIT II"/>
    <property type="match status" value="1"/>
</dbReference>
<keyword evidence="9 13" id="KW-0472">Membrane</keyword>
<organism evidence="17 18">
    <name type="scientific">Anseongella ginsenosidimutans</name>
    <dbReference type="NCBI Taxonomy" id="496056"/>
    <lineage>
        <taxon>Bacteria</taxon>
        <taxon>Pseudomonadati</taxon>
        <taxon>Bacteroidota</taxon>
        <taxon>Sphingobacteriia</taxon>
        <taxon>Sphingobacteriales</taxon>
        <taxon>Sphingobacteriaceae</taxon>
        <taxon>Anseongella</taxon>
    </lineage>
</organism>
<dbReference type="GO" id="GO:0004129">
    <property type="term" value="F:cytochrome-c oxidase activity"/>
    <property type="evidence" value="ECO:0007669"/>
    <property type="project" value="UniProtKB-EC"/>
</dbReference>
<dbReference type="PROSITE" id="PS50999">
    <property type="entry name" value="COX2_TM"/>
    <property type="match status" value="1"/>
</dbReference>
<feature type="region of interest" description="Disordered" evidence="12">
    <location>
        <begin position="366"/>
        <end position="392"/>
    </location>
</feature>
<keyword evidence="3 10" id="KW-0813">Transport</keyword>
<evidence type="ECO:0000256" key="4">
    <source>
        <dbReference type="ARBA" id="ARBA00022660"/>
    </source>
</evidence>
<dbReference type="InterPro" id="IPR002429">
    <property type="entry name" value="CcO_II-like_C"/>
</dbReference>
<protein>
    <recommendedName>
        <fullName evidence="11">Cytochrome c oxidase subunit 2</fullName>
        <ecNumber evidence="11">7.1.1.9</ecNumber>
    </recommendedName>
</protein>
<comment type="catalytic activity">
    <reaction evidence="11">
        <text>4 Fe(II)-[cytochrome c] + O2 + 8 H(+)(in) = 4 Fe(III)-[cytochrome c] + 2 H2O + 4 H(+)(out)</text>
        <dbReference type="Rhea" id="RHEA:11436"/>
        <dbReference type="Rhea" id="RHEA-COMP:10350"/>
        <dbReference type="Rhea" id="RHEA-COMP:14399"/>
        <dbReference type="ChEBI" id="CHEBI:15377"/>
        <dbReference type="ChEBI" id="CHEBI:15378"/>
        <dbReference type="ChEBI" id="CHEBI:15379"/>
        <dbReference type="ChEBI" id="CHEBI:29033"/>
        <dbReference type="ChEBI" id="CHEBI:29034"/>
        <dbReference type="EC" id="7.1.1.9"/>
    </reaction>
</comment>
<feature type="domain" description="Cytochrome oxidase subunit II transmembrane region profile" evidence="16">
    <location>
        <begin position="106"/>
        <end position="201"/>
    </location>
</feature>
<keyword evidence="5 10" id="KW-0812">Transmembrane</keyword>
<dbReference type="Proteomes" id="UP000295807">
    <property type="component" value="Unassembled WGS sequence"/>
</dbReference>
<keyword evidence="14" id="KW-0732">Signal</keyword>
<evidence type="ECO:0000256" key="7">
    <source>
        <dbReference type="ARBA" id="ARBA00022982"/>
    </source>
</evidence>
<dbReference type="OrthoDB" id="9781261at2"/>
<evidence type="ECO:0000256" key="10">
    <source>
        <dbReference type="RuleBase" id="RU000456"/>
    </source>
</evidence>
<dbReference type="SUPFAM" id="SSF81464">
    <property type="entry name" value="Cytochrome c oxidase subunit II-like, transmembrane region"/>
    <property type="match status" value="1"/>
</dbReference>
<feature type="domain" description="Cytochrome oxidase subunit II copper A binding" evidence="15">
    <location>
        <begin position="205"/>
        <end position="357"/>
    </location>
</feature>
<evidence type="ECO:0000313" key="17">
    <source>
        <dbReference type="EMBL" id="TCS90015.1"/>
    </source>
</evidence>
<dbReference type="InterPro" id="IPR036257">
    <property type="entry name" value="Cyt_c_oxidase_su2_TM_sf"/>
</dbReference>
<comment type="caution">
    <text evidence="17">The sequence shown here is derived from an EMBL/GenBank/DDBJ whole genome shotgun (WGS) entry which is preliminary data.</text>
</comment>
<comment type="cofactor">
    <cofactor evidence="11">
        <name>Cu cation</name>
        <dbReference type="ChEBI" id="CHEBI:23378"/>
    </cofactor>
    <text evidence="11">Binds a copper A center.</text>
</comment>
<feature type="transmembrane region" description="Helical" evidence="13">
    <location>
        <begin position="40"/>
        <end position="65"/>
    </location>
</feature>
<gene>
    <name evidence="17" type="ORF">EDD80_101213</name>
</gene>
<name>A0A4R3KWM0_9SPHI</name>
<dbReference type="Pfam" id="PF00116">
    <property type="entry name" value="COX2"/>
    <property type="match status" value="1"/>
</dbReference>
<evidence type="ECO:0000256" key="11">
    <source>
        <dbReference type="RuleBase" id="RU004024"/>
    </source>
</evidence>
<evidence type="ECO:0000256" key="14">
    <source>
        <dbReference type="SAM" id="SignalP"/>
    </source>
</evidence>
<dbReference type="GO" id="GO:0005507">
    <property type="term" value="F:copper ion binding"/>
    <property type="evidence" value="ECO:0007669"/>
    <property type="project" value="InterPro"/>
</dbReference>
<evidence type="ECO:0000259" key="15">
    <source>
        <dbReference type="PROSITE" id="PS50857"/>
    </source>
</evidence>
<keyword evidence="4 10" id="KW-0679">Respiratory chain</keyword>
<accession>A0A4R3KWM0</accession>
<sequence length="392" mass="44096">MSLRNKLSFLLALALCFFTNALLAAQPGEFGDTASESGGVWLTVLFYAVLIVLIGQALIIIGRVLQVYELSTEAAGTRKNIPWNAINGGLFFVFLIAGIYFSFWEIKVHGALTLPDAASEHGKSWDSMYITTFVITMFVFVVTHILLLGFAFKYRQKKGRKAFFYPHNDKLEIIWTTVPAVVLTLLVVFGWVNWNRMTNPNKQAKDPLVVEVVGRQFNWLVRYPGSDGELGPRDYKLINSVNALGVDFTNQTSQDDLMPSELVLPVGKPVKMIFGALDVIHSAYIPTLRVQMNTVPGMPTFFYFTPTLTTEEMKEKTGNAEFNYMLYCNKICGSSHYNMSMKVTILSEMDYQQWLKEQQPFYSGDMKEQLQNAQSGDTASSPENKSLALNIN</sequence>
<evidence type="ECO:0000256" key="8">
    <source>
        <dbReference type="ARBA" id="ARBA00022989"/>
    </source>
</evidence>
<feature type="transmembrane region" description="Helical" evidence="13">
    <location>
        <begin position="128"/>
        <end position="152"/>
    </location>
</feature>
<dbReference type="InterPro" id="IPR008972">
    <property type="entry name" value="Cupredoxin"/>
</dbReference>
<evidence type="ECO:0000256" key="12">
    <source>
        <dbReference type="SAM" id="MobiDB-lite"/>
    </source>
</evidence>
<evidence type="ECO:0000256" key="6">
    <source>
        <dbReference type="ARBA" id="ARBA00022967"/>
    </source>
</evidence>
<dbReference type="Gene3D" id="1.10.287.90">
    <property type="match status" value="1"/>
</dbReference>
<feature type="compositionally biased region" description="Polar residues" evidence="12">
    <location>
        <begin position="369"/>
        <end position="392"/>
    </location>
</feature>
<dbReference type="AlphaFoldDB" id="A0A4R3KWM0"/>
<dbReference type="InterPro" id="IPR045187">
    <property type="entry name" value="CcO_II"/>
</dbReference>
<dbReference type="PRINTS" id="PR01166">
    <property type="entry name" value="CYCOXIDASEII"/>
</dbReference>
<feature type="signal peptide" evidence="14">
    <location>
        <begin position="1"/>
        <end position="24"/>
    </location>
</feature>
<evidence type="ECO:0000259" key="16">
    <source>
        <dbReference type="PROSITE" id="PS50999"/>
    </source>
</evidence>
<reference evidence="17 18" key="1">
    <citation type="submission" date="2019-03" db="EMBL/GenBank/DDBJ databases">
        <title>Genomic Encyclopedia of Type Strains, Phase IV (KMG-IV): sequencing the most valuable type-strain genomes for metagenomic binning, comparative biology and taxonomic classification.</title>
        <authorList>
            <person name="Goeker M."/>
        </authorList>
    </citation>
    <scope>NUCLEOTIDE SEQUENCE [LARGE SCALE GENOMIC DNA]</scope>
    <source>
        <strain evidence="17 18">DSM 21100</strain>
    </source>
</reference>
<dbReference type="PROSITE" id="PS50857">
    <property type="entry name" value="COX2_CUA"/>
    <property type="match status" value="1"/>
</dbReference>
<comment type="similarity">
    <text evidence="2 10">Belongs to the cytochrome c oxidase subunit 2 family.</text>
</comment>
<evidence type="ECO:0000313" key="18">
    <source>
        <dbReference type="Proteomes" id="UP000295807"/>
    </source>
</evidence>
<feature type="chain" id="PRO_5020964651" description="Cytochrome c oxidase subunit 2" evidence="14">
    <location>
        <begin position="25"/>
        <end position="392"/>
    </location>
</feature>
<keyword evidence="6" id="KW-1278">Translocase</keyword>
<comment type="subcellular location">
    <subcellularLocation>
        <location evidence="10">Cell membrane</location>
        <topology evidence="10">Multi-pass membrane protein</topology>
    </subcellularLocation>
    <subcellularLocation>
        <location evidence="1">Membrane</location>
        <topology evidence="1">Multi-pass membrane protein</topology>
    </subcellularLocation>
</comment>
<dbReference type="GO" id="GO:0042773">
    <property type="term" value="P:ATP synthesis coupled electron transport"/>
    <property type="evidence" value="ECO:0007669"/>
    <property type="project" value="TreeGrafter"/>
</dbReference>
<evidence type="ECO:0000256" key="9">
    <source>
        <dbReference type="ARBA" id="ARBA00023136"/>
    </source>
</evidence>
<comment type="function">
    <text evidence="11">Subunits I and II form the functional core of the enzyme complex. Electrons originating in cytochrome c are transferred via heme a and Cu(A) to the binuclear center formed by heme a3 and Cu(B).</text>
</comment>
<dbReference type="Gene3D" id="2.60.40.420">
    <property type="entry name" value="Cupredoxins - blue copper proteins"/>
    <property type="match status" value="1"/>
</dbReference>
<keyword evidence="11" id="KW-0479">Metal-binding</keyword>
<dbReference type="EMBL" id="SMAD01000001">
    <property type="protein sequence ID" value="TCS90015.1"/>
    <property type="molecule type" value="Genomic_DNA"/>
</dbReference>
<feature type="transmembrane region" description="Helical" evidence="13">
    <location>
        <begin position="85"/>
        <end position="104"/>
    </location>
</feature>
<evidence type="ECO:0000256" key="13">
    <source>
        <dbReference type="SAM" id="Phobius"/>
    </source>
</evidence>
<dbReference type="InterPro" id="IPR011759">
    <property type="entry name" value="Cyt_c_oxidase_su2_TM_dom"/>
</dbReference>
<keyword evidence="7 10" id="KW-0249">Electron transport</keyword>
<dbReference type="RefSeq" id="WP_132127485.1">
    <property type="nucleotide sequence ID" value="NZ_CP042432.1"/>
</dbReference>
<keyword evidence="11" id="KW-0186">Copper</keyword>
<dbReference type="SUPFAM" id="SSF49503">
    <property type="entry name" value="Cupredoxins"/>
    <property type="match status" value="1"/>
</dbReference>
<keyword evidence="8 13" id="KW-1133">Transmembrane helix</keyword>
<evidence type="ECO:0000256" key="2">
    <source>
        <dbReference type="ARBA" id="ARBA00007866"/>
    </source>
</evidence>
<feature type="transmembrane region" description="Helical" evidence="13">
    <location>
        <begin position="173"/>
        <end position="194"/>
    </location>
</feature>
<keyword evidence="18" id="KW-1185">Reference proteome</keyword>
<dbReference type="GO" id="GO:0005886">
    <property type="term" value="C:plasma membrane"/>
    <property type="evidence" value="ECO:0007669"/>
    <property type="project" value="UniProtKB-SubCell"/>
</dbReference>